<feature type="coiled-coil region" evidence="8">
    <location>
        <begin position="194"/>
        <end position="235"/>
    </location>
</feature>
<evidence type="ECO:0000256" key="5">
    <source>
        <dbReference type="ARBA" id="ARBA00023054"/>
    </source>
</evidence>
<feature type="coiled-coil region" evidence="8">
    <location>
        <begin position="1490"/>
        <end position="1517"/>
    </location>
</feature>
<dbReference type="InterPro" id="IPR026201">
    <property type="entry name" value="Cep290"/>
</dbReference>
<reference evidence="10" key="1">
    <citation type="submission" date="2015-04" db="EMBL/GenBank/DDBJ databases">
        <title>The genome sequence of the plant pathogenic Rhizarian Plasmodiophora brassicae reveals insights in its biotrophic life cycle and the origin of chitin synthesis.</title>
        <authorList>
            <person name="Schwelm A."/>
            <person name="Fogelqvist J."/>
            <person name="Knaust A."/>
            <person name="Julke S."/>
            <person name="Lilja T."/>
            <person name="Dhandapani V."/>
            <person name="Bonilla-Rosso G."/>
            <person name="Karlsson M."/>
            <person name="Shevchenko A."/>
            <person name="Choi S.R."/>
            <person name="Kim H.G."/>
            <person name="Park J.Y."/>
            <person name="Lim Y.P."/>
            <person name="Ludwig-Muller J."/>
            <person name="Dixelius C."/>
        </authorList>
    </citation>
    <scope>NUCLEOTIDE SEQUENCE</scope>
    <source>
        <tissue evidence="10">Potato root galls</tissue>
    </source>
</reference>
<feature type="coiled-coil region" evidence="8">
    <location>
        <begin position="1365"/>
        <end position="1458"/>
    </location>
</feature>
<accession>A0A0H5QNE7</accession>
<dbReference type="PANTHER" id="PTHR18879:SF20">
    <property type="entry name" value="CENTROSOMAL PROTEIN OF 290 KDA"/>
    <property type="match status" value="1"/>
</dbReference>
<feature type="coiled-coil region" evidence="8">
    <location>
        <begin position="1842"/>
        <end position="1907"/>
    </location>
</feature>
<feature type="coiled-coil region" evidence="8">
    <location>
        <begin position="939"/>
        <end position="1000"/>
    </location>
</feature>
<dbReference type="GO" id="GO:0030030">
    <property type="term" value="P:cell projection organization"/>
    <property type="evidence" value="ECO:0007669"/>
    <property type="project" value="UniProtKB-KW"/>
</dbReference>
<organism evidence="10">
    <name type="scientific">Spongospora subterranea</name>
    <dbReference type="NCBI Taxonomy" id="70186"/>
    <lineage>
        <taxon>Eukaryota</taxon>
        <taxon>Sar</taxon>
        <taxon>Rhizaria</taxon>
        <taxon>Endomyxa</taxon>
        <taxon>Phytomyxea</taxon>
        <taxon>Plasmodiophorida</taxon>
        <taxon>Plasmodiophoridae</taxon>
        <taxon>Spongospora</taxon>
    </lineage>
</organism>
<feature type="coiled-coil region" evidence="8">
    <location>
        <begin position="771"/>
        <end position="798"/>
    </location>
</feature>
<evidence type="ECO:0000256" key="6">
    <source>
        <dbReference type="ARBA" id="ARBA00023212"/>
    </source>
</evidence>
<name>A0A0H5QNE7_9EUKA</name>
<dbReference type="GO" id="GO:0005813">
    <property type="term" value="C:centrosome"/>
    <property type="evidence" value="ECO:0007669"/>
    <property type="project" value="UniProtKB-SubCell"/>
</dbReference>
<keyword evidence="3" id="KW-0963">Cytoplasm</keyword>
<keyword evidence="5 8" id="KW-0175">Coiled coil</keyword>
<dbReference type="PANTHER" id="PTHR18879">
    <property type="entry name" value="CENTROSOMAL PROTEIN OF 290 KDA"/>
    <property type="match status" value="1"/>
</dbReference>
<feature type="coiled-coil region" evidence="8">
    <location>
        <begin position="32"/>
        <end position="149"/>
    </location>
</feature>
<dbReference type="Gene3D" id="1.10.287.1490">
    <property type="match status" value="1"/>
</dbReference>
<comment type="subcellular location">
    <subcellularLocation>
        <location evidence="1">Cytoplasm</location>
        <location evidence="1">Cytoskeleton</location>
        <location evidence="1">Cilium basal body</location>
    </subcellularLocation>
    <subcellularLocation>
        <location evidence="2">Cytoplasm</location>
        <location evidence="2">Cytoskeleton</location>
        <location evidence="2">Microtubule organizing center</location>
        <location evidence="2">Centrosome</location>
    </subcellularLocation>
</comment>
<evidence type="ECO:0000256" key="9">
    <source>
        <dbReference type="SAM" id="MobiDB-lite"/>
    </source>
</evidence>
<feature type="coiled-coil region" evidence="8">
    <location>
        <begin position="1987"/>
        <end position="2039"/>
    </location>
</feature>
<feature type="non-terminal residue" evidence="10">
    <location>
        <position position="1"/>
    </location>
</feature>
<feature type="coiled-coil region" evidence="8">
    <location>
        <begin position="379"/>
        <end position="406"/>
    </location>
</feature>
<feature type="coiled-coil region" evidence="8">
    <location>
        <begin position="1647"/>
        <end position="1736"/>
    </location>
</feature>
<evidence type="ECO:0000256" key="1">
    <source>
        <dbReference type="ARBA" id="ARBA00004120"/>
    </source>
</evidence>
<keyword evidence="4" id="KW-0970">Cilium biogenesis/degradation</keyword>
<feature type="coiled-coil region" evidence="8">
    <location>
        <begin position="616"/>
        <end position="643"/>
    </location>
</feature>
<protein>
    <submittedName>
        <fullName evidence="10">Uncharacterized protein</fullName>
    </submittedName>
</protein>
<feature type="region of interest" description="Disordered" evidence="9">
    <location>
        <begin position="1"/>
        <end position="24"/>
    </location>
</feature>
<evidence type="ECO:0000313" key="10">
    <source>
        <dbReference type="EMBL" id="CRZ02896.1"/>
    </source>
</evidence>
<evidence type="ECO:0000256" key="2">
    <source>
        <dbReference type="ARBA" id="ARBA00004300"/>
    </source>
</evidence>
<evidence type="ECO:0000256" key="3">
    <source>
        <dbReference type="ARBA" id="ARBA00022490"/>
    </source>
</evidence>
<evidence type="ECO:0000256" key="7">
    <source>
        <dbReference type="ARBA" id="ARBA00023273"/>
    </source>
</evidence>
<feature type="coiled-coil region" evidence="8">
    <location>
        <begin position="1564"/>
        <end position="1591"/>
    </location>
</feature>
<feature type="region of interest" description="Disordered" evidence="9">
    <location>
        <begin position="517"/>
        <end position="561"/>
    </location>
</feature>
<feature type="coiled-coil region" evidence="8">
    <location>
        <begin position="452"/>
        <end position="486"/>
    </location>
</feature>
<evidence type="ECO:0000256" key="4">
    <source>
        <dbReference type="ARBA" id="ARBA00022794"/>
    </source>
</evidence>
<proteinExistence type="predicted"/>
<feature type="compositionally biased region" description="Polar residues" evidence="9">
    <location>
        <begin position="525"/>
        <end position="543"/>
    </location>
</feature>
<evidence type="ECO:0000256" key="8">
    <source>
        <dbReference type="SAM" id="Coils"/>
    </source>
</evidence>
<dbReference type="EMBL" id="HACM01002454">
    <property type="protein sequence ID" value="CRZ02896.1"/>
    <property type="molecule type" value="Transcribed_RNA"/>
</dbReference>
<sequence>AEIEVQTMDDPGPGTALVIRDPPPGAPATFLNKKATRELEDQLQQLKTECDQKDEEIARLLAASSQGTLQKQLQKALEENRDLKKELASLYQEQVDSQQLAERLEAQEALTQTVQNEFADFRNQTKLGIEQMRLDREQLDNEITSFEARIGSIRTAEFETEKLNTVLNEKVADLEAQLRTQSALITKLKDGTQLEELEATIASLTDSLSQKEWDRQNLETSLLAANNENAQIIARTEEFESKVQGTLSDTVSQLTEQLLKHKSASEAKDIELEEERKRYDLLLSRVLNTDQELMDLANQLQAYEQGYSIDDAMKDLRKKKAELSLREKEVLEISTKLNIREKQLQKIVSENRALRAKAGVDIGWEINEEELELEHNVEVQRLSALVDHYSSRIQRLESERLEILEELRVKAVQTGETGVVFFGLSVDKMKLVEQYAEKLRDNDPDLPVHDETERLNAELQSSQSLLAELRAKYSESLIECNELRSALLEKIKSHGDERVDEILENINQIKISQHANNGKALPNAADSTAVNQDKMSRSSQNDVLTPKDGGLDEGSDDSQCQSPAELSQELLLCMEEILSTEKVLDLSATTIAKYEASITHTSSIINALFTSYSERLHQFTDEREQLHTKVDQLQLQLNQLMIERDSALVSLRSIGDNKDIENINEENRRQVTVLQANETVLTRKLAILEQSLLNLETRENRSRDNRIKLEQVLKTRILQLENSKAASNSQVSALEEQLRLSVSQTLYDTLVQQGSFTHKRLCECLKENADLQHQCQEIQDLRRDVDIAQKEAILSRERHESSEATIQILQSKLDSMASEDDDRVQLIAHIAALEVREGNAVRSMNRMQERATGCETRYTQVSTDLNILEQKYKSILLLYHSEQETVQKLQKTMSQSEKSYQESSAELKNVIQHTKREVNRFRKLFEIAKTQANQLCQGNQDVESEIQGLRLALSDLQCNSDEQSRIGQLHHELISARIEIRELKRTVEDHDNVVNRLESDLLRECQSHDELTTASFVENSNLRSRIRFLQACLADVTSITGNGLNAEQAAALQQTNSWLVQRLQSARDDLVKLDDRCRSSEQELALLKIARECIVEETNVTNHMQSLDPETYDEQLQFHLLEWTKKFRELKVSQMQLQHQCRSLQQKNDFLEKCVCEHESEMGRLRDIISDKDARLETQQLHFKRQAASMLEFSQKKVVAAHAFVNPDEKHGALQSHYEAELARIQGEMRRINSVLESKDEVIALLRQQVAKLESKIRVDVTVEKSDGEKSEAEVTNERILKTAELTIQSLRDLLLQKNSVLTRYREILERTLHKYNREKELDFASLEQLQERLTQEQLDQSTLLQSALQRIEDIQKIPSNLITLEQLQENIAGRESTIQELSTELKTVQILLQNSNARCLALQAEKESLENRVHSSDATKSDFSETGAVLEALRAELHEKQRQQTHLEAAIVQLKEDVLQHRMAPAVSAGSPVSNADHERLILHLRSTLKKAEVAKQKALSEISSLQDECSKLHSDLADSKLASESAQEVVSDKLKHLQSQHLSLQSKLKATRTKYLSASNSLKQATCELDQCNIEIQRLTGLLESKERLISTLNSSSETSQPGCGSVSRSCSPIRGDLVCVSIAVQCDDVAEDANKSITGLWEAKKKQEKRADLLKAKLKEKTEQLSAAESLVSDLSFKLENAKQDVAELNARLQSLQKSRSNSRCVVENLESVEELRQQLFSAEEQISTLKRKLTVECGNRISQLEHERDSLRMQLKDKPRSGLEKSKLKLDLDDLAQKNLTASCENLELRFDKEHSSVIINRLRKRIKQLEQILPLQIKTNGGNAKEVKAQEELVSTIDSMTKVIDTLKQENETLRSNSHSHTKYSEAIRALKKARKDWAAQVDALTAELNKKGEEIAALSRSAASDKLACRSLRKEITKCKKELSAKHSEISLLKDSTDALEKQVKILSETVDHLQIKLHEQVAPLPAPPAPSAAIPESVRLIEMGKQCADLLAENEALKTELSAFDVSFFDEIEDLKFQYSESSKKLSQYRAEFGELSVDR</sequence>
<keyword evidence="7" id="KW-0966">Cell projection</keyword>
<keyword evidence="6" id="KW-0206">Cytoskeleton</keyword>